<evidence type="ECO:0000313" key="2">
    <source>
        <dbReference type="EMBL" id="KZV81534.1"/>
    </source>
</evidence>
<dbReference type="Proteomes" id="UP000077266">
    <property type="component" value="Unassembled WGS sequence"/>
</dbReference>
<dbReference type="AlphaFoldDB" id="A0A165BZI5"/>
<evidence type="ECO:0000256" key="1">
    <source>
        <dbReference type="SAM" id="MobiDB-lite"/>
    </source>
</evidence>
<proteinExistence type="predicted"/>
<gene>
    <name evidence="2" type="ORF">EXIGLDRAFT_381618</name>
</gene>
<sequence>MVDKDAFVRFTRCLAVKLVLSEGARAPGPAWGFSVPARTTTILLTRERARRSSPPYTTRARERKTVGALDRQTSRGPSSEMKTRGCSGRTRLCFEMEKHFSTTACRAGGTRTRPGMHDVWLREVLPRARRRHCTRPRGPTRSRGVLLRQDSVWSSE</sequence>
<name>A0A165BZI5_EXIGL</name>
<reference evidence="2 3" key="1">
    <citation type="journal article" date="2016" name="Mol. Biol. Evol.">
        <title>Comparative Genomics of Early-Diverging Mushroom-Forming Fungi Provides Insights into the Origins of Lignocellulose Decay Capabilities.</title>
        <authorList>
            <person name="Nagy L.G."/>
            <person name="Riley R."/>
            <person name="Tritt A."/>
            <person name="Adam C."/>
            <person name="Daum C."/>
            <person name="Floudas D."/>
            <person name="Sun H."/>
            <person name="Yadav J.S."/>
            <person name="Pangilinan J."/>
            <person name="Larsson K.H."/>
            <person name="Matsuura K."/>
            <person name="Barry K."/>
            <person name="Labutti K."/>
            <person name="Kuo R."/>
            <person name="Ohm R.A."/>
            <person name="Bhattacharya S.S."/>
            <person name="Shirouzu T."/>
            <person name="Yoshinaga Y."/>
            <person name="Martin F.M."/>
            <person name="Grigoriev I.V."/>
            <person name="Hibbett D.S."/>
        </authorList>
    </citation>
    <scope>NUCLEOTIDE SEQUENCE [LARGE SCALE GENOMIC DNA]</scope>
    <source>
        <strain evidence="2 3">HHB12029</strain>
    </source>
</reference>
<organism evidence="2 3">
    <name type="scientific">Exidia glandulosa HHB12029</name>
    <dbReference type="NCBI Taxonomy" id="1314781"/>
    <lineage>
        <taxon>Eukaryota</taxon>
        <taxon>Fungi</taxon>
        <taxon>Dikarya</taxon>
        <taxon>Basidiomycota</taxon>
        <taxon>Agaricomycotina</taxon>
        <taxon>Agaricomycetes</taxon>
        <taxon>Auriculariales</taxon>
        <taxon>Exidiaceae</taxon>
        <taxon>Exidia</taxon>
    </lineage>
</organism>
<feature type="region of interest" description="Disordered" evidence="1">
    <location>
        <begin position="49"/>
        <end position="84"/>
    </location>
</feature>
<protein>
    <submittedName>
        <fullName evidence="2">Uncharacterized protein</fullName>
    </submittedName>
</protein>
<accession>A0A165BZI5</accession>
<dbReference type="EMBL" id="KV426385">
    <property type="protein sequence ID" value="KZV81534.1"/>
    <property type="molecule type" value="Genomic_DNA"/>
</dbReference>
<dbReference type="InParanoid" id="A0A165BZI5"/>
<evidence type="ECO:0000313" key="3">
    <source>
        <dbReference type="Proteomes" id="UP000077266"/>
    </source>
</evidence>
<keyword evidence="3" id="KW-1185">Reference proteome</keyword>